<gene>
    <name evidence="3" type="ORF">GCM10010151_58620</name>
</gene>
<dbReference type="InterPro" id="IPR051344">
    <property type="entry name" value="Vgb"/>
</dbReference>
<feature type="chain" id="PRO_5045783002" description="Virginiamycin B lyase" evidence="2">
    <location>
        <begin position="28"/>
        <end position="582"/>
    </location>
</feature>
<dbReference type="PANTHER" id="PTHR40274:SF3">
    <property type="entry name" value="VIRGINIAMYCIN B LYASE"/>
    <property type="match status" value="1"/>
</dbReference>
<comment type="caution">
    <text evidence="3">The sequence shown here is derived from an EMBL/GenBank/DDBJ whole genome shotgun (WGS) entry which is preliminary data.</text>
</comment>
<evidence type="ECO:0008006" key="5">
    <source>
        <dbReference type="Google" id="ProtNLM"/>
    </source>
</evidence>
<accession>A0ABN0XCV7</accession>
<keyword evidence="4" id="KW-1185">Reference proteome</keyword>
<feature type="signal peptide" evidence="2">
    <location>
        <begin position="1"/>
        <end position="27"/>
    </location>
</feature>
<evidence type="ECO:0000256" key="2">
    <source>
        <dbReference type="SAM" id="SignalP"/>
    </source>
</evidence>
<dbReference type="Pfam" id="PF24684">
    <property type="entry name" value="Vgb_lyase"/>
    <property type="match status" value="1"/>
</dbReference>
<dbReference type="Proteomes" id="UP001501822">
    <property type="component" value="Unassembled WGS sequence"/>
</dbReference>
<dbReference type="Gene3D" id="2.130.10.10">
    <property type="entry name" value="YVTN repeat-like/Quinoprotein amine dehydrogenase"/>
    <property type="match status" value="2"/>
</dbReference>
<evidence type="ECO:0000313" key="4">
    <source>
        <dbReference type="Proteomes" id="UP001501822"/>
    </source>
</evidence>
<proteinExistence type="predicted"/>
<protein>
    <recommendedName>
        <fullName evidence="5">Virginiamycin B lyase</fullName>
    </recommendedName>
</protein>
<feature type="region of interest" description="Disordered" evidence="1">
    <location>
        <begin position="334"/>
        <end position="359"/>
    </location>
</feature>
<dbReference type="RefSeq" id="WP_252805893.1">
    <property type="nucleotide sequence ID" value="NZ_BAAABM010000054.1"/>
</dbReference>
<evidence type="ECO:0000313" key="3">
    <source>
        <dbReference type="EMBL" id="GAA0361024.1"/>
    </source>
</evidence>
<dbReference type="InterPro" id="IPR015943">
    <property type="entry name" value="WD40/YVTN_repeat-like_dom_sf"/>
</dbReference>
<dbReference type="SUPFAM" id="SSF63829">
    <property type="entry name" value="Calcium-dependent phosphotriesterase"/>
    <property type="match status" value="1"/>
</dbReference>
<organism evidence="3 4">
    <name type="scientific">Actinoallomurus spadix</name>
    <dbReference type="NCBI Taxonomy" id="79912"/>
    <lineage>
        <taxon>Bacteria</taxon>
        <taxon>Bacillati</taxon>
        <taxon>Actinomycetota</taxon>
        <taxon>Actinomycetes</taxon>
        <taxon>Streptosporangiales</taxon>
        <taxon>Thermomonosporaceae</taxon>
        <taxon>Actinoallomurus</taxon>
    </lineage>
</organism>
<reference evidence="3 4" key="1">
    <citation type="journal article" date="2019" name="Int. J. Syst. Evol. Microbiol.">
        <title>The Global Catalogue of Microorganisms (GCM) 10K type strain sequencing project: providing services to taxonomists for standard genome sequencing and annotation.</title>
        <authorList>
            <consortium name="The Broad Institute Genomics Platform"/>
            <consortium name="The Broad Institute Genome Sequencing Center for Infectious Disease"/>
            <person name="Wu L."/>
            <person name="Ma J."/>
        </authorList>
    </citation>
    <scope>NUCLEOTIDE SEQUENCE [LARGE SCALE GENOMIC DNA]</scope>
    <source>
        <strain evidence="3 4">JCM 3146</strain>
    </source>
</reference>
<keyword evidence="2" id="KW-0732">Signal</keyword>
<dbReference type="SUPFAM" id="SSF101898">
    <property type="entry name" value="NHL repeat"/>
    <property type="match status" value="1"/>
</dbReference>
<evidence type="ECO:0000256" key="1">
    <source>
        <dbReference type="SAM" id="MobiDB-lite"/>
    </source>
</evidence>
<sequence length="582" mass="57263">MRHRGSRAGTLLLAALAVALPCVPAEAAAGTVTEFPVSIPDSAPLSLAAGPGGTVWFTEHARGLGRVDALGAVKEFAVPANAQHNVAVPEGAATASDGTVWFTDASTAVPRVGKADPATGAVTAYEVPATGDVSFAGGQLTDITAGPDGAMWFAGGPSGAVGRIASSGAVTAYATVGLSPYAITTGPDRALWFTDTNGGSIGRLDPATGGVTTYAPGSSGEGDPAAGGITTGPDGAVWFTEPGVGKIGRIVPGTGAITEYAVPTANSAPEGITAGPDGNVWFTEAAAGNVGRIVPASKKISEYPLPDALSAPMRITKGPGGALWFTEAGKGAVGRLNPGAPPSGSPHAATPPIADGTSPRVAASFQGRCPTSAIICQTQITTGGSVKIGGFSQAMPPGALRVTGYVTSLGSGGAVLQPPLTGSELESVPVEVPGGIIGTLPLIGPILGMTPAAMLPFNRLTITQSLAGPVTVGFGPSGLQATATLNIRLNNQLLGGNCVIGPITASLAPVDRSGGSVHDPQLGWQPLNVEINDDTLSVPKAHGCGLGGILDGVINSTMGLPSASGNSLDLPAILSVGAGAHP</sequence>
<dbReference type="PANTHER" id="PTHR40274">
    <property type="entry name" value="VIRGINIAMYCIN B LYASE"/>
    <property type="match status" value="1"/>
</dbReference>
<dbReference type="EMBL" id="BAAABM010000054">
    <property type="protein sequence ID" value="GAA0361024.1"/>
    <property type="molecule type" value="Genomic_DNA"/>
</dbReference>
<name>A0ABN0XCV7_9ACTN</name>